<dbReference type="EMBL" id="AMZH03000125">
    <property type="protein sequence ID" value="RRT85378.1"/>
    <property type="molecule type" value="Genomic_DNA"/>
</dbReference>
<reference evidence="2 3" key="1">
    <citation type="journal article" date="2014" name="Agronomy (Basel)">
        <title>A Draft Genome Sequence for Ensete ventricosum, the Drought-Tolerant Tree Against Hunger.</title>
        <authorList>
            <person name="Harrison J."/>
            <person name="Moore K.A."/>
            <person name="Paszkiewicz K."/>
            <person name="Jones T."/>
            <person name="Grant M."/>
            <person name="Ambacheew D."/>
            <person name="Muzemil S."/>
            <person name="Studholme D.J."/>
        </authorList>
    </citation>
    <scope>NUCLEOTIDE SEQUENCE [LARGE SCALE GENOMIC DNA]</scope>
</reference>
<dbReference type="AlphaFoldDB" id="A0A427BA87"/>
<evidence type="ECO:0000313" key="2">
    <source>
        <dbReference type="EMBL" id="RRT85378.1"/>
    </source>
</evidence>
<accession>A0A427BA87</accession>
<evidence type="ECO:0000313" key="3">
    <source>
        <dbReference type="Proteomes" id="UP000287651"/>
    </source>
</evidence>
<gene>
    <name evidence="2" type="ORF">B296_00010171</name>
</gene>
<feature type="region of interest" description="Disordered" evidence="1">
    <location>
        <begin position="15"/>
        <end position="39"/>
    </location>
</feature>
<protein>
    <submittedName>
        <fullName evidence="2">Uncharacterized protein</fullName>
    </submittedName>
</protein>
<name>A0A427BA87_ENSVE</name>
<sequence>MRVIQRHCRRNPIRQMPEEMGPTRVESGEGVRNLQSDGDPTVESTQFILLSCTNLEASASVDAKATAPLILRSITCFDGAIRSTHNVISCQVNLEDGEKSGQHIISLEFML</sequence>
<proteinExistence type="predicted"/>
<dbReference type="Proteomes" id="UP000287651">
    <property type="component" value="Unassembled WGS sequence"/>
</dbReference>
<comment type="caution">
    <text evidence="2">The sequence shown here is derived from an EMBL/GenBank/DDBJ whole genome shotgun (WGS) entry which is preliminary data.</text>
</comment>
<organism evidence="2 3">
    <name type="scientific">Ensete ventricosum</name>
    <name type="common">Abyssinian banana</name>
    <name type="synonym">Musa ensete</name>
    <dbReference type="NCBI Taxonomy" id="4639"/>
    <lineage>
        <taxon>Eukaryota</taxon>
        <taxon>Viridiplantae</taxon>
        <taxon>Streptophyta</taxon>
        <taxon>Embryophyta</taxon>
        <taxon>Tracheophyta</taxon>
        <taxon>Spermatophyta</taxon>
        <taxon>Magnoliopsida</taxon>
        <taxon>Liliopsida</taxon>
        <taxon>Zingiberales</taxon>
        <taxon>Musaceae</taxon>
        <taxon>Ensete</taxon>
    </lineage>
</organism>
<evidence type="ECO:0000256" key="1">
    <source>
        <dbReference type="SAM" id="MobiDB-lite"/>
    </source>
</evidence>